<sequence length="296" mass="33767">MDSNKEYRSHGMQMARRIKTITGTKESVRTKADELVKLINSTFPQSVNVGIFADKIVSQSTNASSNSVLYGYGHVIVMVTSQVPHAMEILLAKLNKVCIFTVPKYLSYSEAAFESKEAYYRAIGYQEEDGKLESTDSYVGRLTQHMKLYGALIQTEVYGVRNLHGIEEGWKWLARFLNALPANIYTAVALQAFIELAGFGLYKTYKNQFKKLLNIISRDFLNALKEHEDPKVKKAVISLDNYIQSNHFQKEPEGRILQESLLSHGLVPNESNYNDNSSGYQQNYNYNSPNRFVYRR</sequence>
<organism evidence="1 2">
    <name type="scientific">Cichorium intybus</name>
    <name type="common">Chicory</name>
    <dbReference type="NCBI Taxonomy" id="13427"/>
    <lineage>
        <taxon>Eukaryota</taxon>
        <taxon>Viridiplantae</taxon>
        <taxon>Streptophyta</taxon>
        <taxon>Embryophyta</taxon>
        <taxon>Tracheophyta</taxon>
        <taxon>Spermatophyta</taxon>
        <taxon>Magnoliopsida</taxon>
        <taxon>eudicotyledons</taxon>
        <taxon>Gunneridae</taxon>
        <taxon>Pentapetalae</taxon>
        <taxon>asterids</taxon>
        <taxon>campanulids</taxon>
        <taxon>Asterales</taxon>
        <taxon>Asteraceae</taxon>
        <taxon>Cichorioideae</taxon>
        <taxon>Cichorieae</taxon>
        <taxon>Cichoriinae</taxon>
        <taxon>Cichorium</taxon>
    </lineage>
</organism>
<gene>
    <name evidence="1" type="ORF">L2E82_09760</name>
</gene>
<dbReference type="Proteomes" id="UP001055811">
    <property type="component" value="Linkage Group LG02"/>
</dbReference>
<accession>A0ACB9G8Q8</accession>
<dbReference type="EMBL" id="CM042010">
    <property type="protein sequence ID" value="KAI3779979.1"/>
    <property type="molecule type" value="Genomic_DNA"/>
</dbReference>
<evidence type="ECO:0000313" key="2">
    <source>
        <dbReference type="Proteomes" id="UP001055811"/>
    </source>
</evidence>
<keyword evidence="2" id="KW-1185">Reference proteome</keyword>
<proteinExistence type="predicted"/>
<reference evidence="1 2" key="2">
    <citation type="journal article" date="2022" name="Mol. Ecol. Resour.">
        <title>The genomes of chicory, endive, great burdock and yacon provide insights into Asteraceae paleo-polyploidization history and plant inulin production.</title>
        <authorList>
            <person name="Fan W."/>
            <person name="Wang S."/>
            <person name="Wang H."/>
            <person name="Wang A."/>
            <person name="Jiang F."/>
            <person name="Liu H."/>
            <person name="Zhao H."/>
            <person name="Xu D."/>
            <person name="Zhang Y."/>
        </authorList>
    </citation>
    <scope>NUCLEOTIDE SEQUENCE [LARGE SCALE GENOMIC DNA]</scope>
    <source>
        <strain evidence="2">cv. Punajuju</strain>
        <tissue evidence="1">Leaves</tissue>
    </source>
</reference>
<reference evidence="2" key="1">
    <citation type="journal article" date="2022" name="Mol. Ecol. Resour.">
        <title>The genomes of chicory, endive, great burdock and yacon provide insights into Asteraceae palaeo-polyploidization history and plant inulin production.</title>
        <authorList>
            <person name="Fan W."/>
            <person name="Wang S."/>
            <person name="Wang H."/>
            <person name="Wang A."/>
            <person name="Jiang F."/>
            <person name="Liu H."/>
            <person name="Zhao H."/>
            <person name="Xu D."/>
            <person name="Zhang Y."/>
        </authorList>
    </citation>
    <scope>NUCLEOTIDE SEQUENCE [LARGE SCALE GENOMIC DNA]</scope>
    <source>
        <strain evidence="2">cv. Punajuju</strain>
    </source>
</reference>
<evidence type="ECO:0000313" key="1">
    <source>
        <dbReference type="EMBL" id="KAI3779979.1"/>
    </source>
</evidence>
<name>A0ACB9G8Q8_CICIN</name>
<comment type="caution">
    <text evidence="1">The sequence shown here is derived from an EMBL/GenBank/DDBJ whole genome shotgun (WGS) entry which is preliminary data.</text>
</comment>
<protein>
    <submittedName>
        <fullName evidence="1">Uncharacterized protein</fullName>
    </submittedName>
</protein>